<evidence type="ECO:0000256" key="2">
    <source>
        <dbReference type="ARBA" id="ARBA00022729"/>
    </source>
</evidence>
<sequence length="273" mass="31087">MRIWLLLLCVFPLLALGQDPGQNQPQRQVQQQPHESQQDIKQVRIAIGEWPPYHDSKALHFGLSSHAIQQAFAAQGIEVKFEFYPWTRAFKMAQSGMVDGTGVWFATKERAQNFHISNAVMLAETVFFHRTAYDFDWSDYSDLQGLRVGIAQYSNDGQAFGEEFAQAQKQQIFSSSTAHDDRMLFTMLLHDRIDLFPIDKHAGLGFLQSDFKPQQRALFTFHPKPVRQDGGHLLLPRSNPKSVELLRQFNLGLKKIRDQGALLDVGLPPEAKP</sequence>
<feature type="signal peptide" evidence="3">
    <location>
        <begin position="1"/>
        <end position="17"/>
    </location>
</feature>
<dbReference type="Pfam" id="PF00497">
    <property type="entry name" value="SBP_bac_3"/>
    <property type="match status" value="1"/>
</dbReference>
<reference evidence="5 6" key="1">
    <citation type="submission" date="2017-07" db="EMBL/GenBank/DDBJ databases">
        <title>Annotated genome sequence of Bacterioplanes sanyensis isolated from Red Sea.</title>
        <authorList>
            <person name="Rehman Z.U."/>
        </authorList>
    </citation>
    <scope>NUCLEOTIDE SEQUENCE [LARGE SCALE GENOMIC DNA]</scope>
    <source>
        <strain evidence="5 6">NV9</strain>
    </source>
</reference>
<feature type="chain" id="PRO_5012013532" evidence="3">
    <location>
        <begin position="18"/>
        <end position="273"/>
    </location>
</feature>
<dbReference type="PANTHER" id="PTHR35936">
    <property type="entry name" value="MEMBRANE-BOUND LYTIC MUREIN TRANSGLYCOSYLASE F"/>
    <property type="match status" value="1"/>
</dbReference>
<comment type="similarity">
    <text evidence="1">Belongs to the bacterial solute-binding protein 3 family.</text>
</comment>
<evidence type="ECO:0000259" key="4">
    <source>
        <dbReference type="Pfam" id="PF00497"/>
    </source>
</evidence>
<dbReference type="OrthoDB" id="6107391at2"/>
<evidence type="ECO:0000313" key="6">
    <source>
        <dbReference type="Proteomes" id="UP000202440"/>
    </source>
</evidence>
<evidence type="ECO:0000256" key="3">
    <source>
        <dbReference type="SAM" id="SignalP"/>
    </source>
</evidence>
<gene>
    <name evidence="5" type="ORF">CHH28_07750</name>
</gene>
<dbReference type="SUPFAM" id="SSF53850">
    <property type="entry name" value="Periplasmic binding protein-like II"/>
    <property type="match status" value="1"/>
</dbReference>
<dbReference type="InterPro" id="IPR001638">
    <property type="entry name" value="Solute-binding_3/MltF_N"/>
</dbReference>
<evidence type="ECO:0000256" key="1">
    <source>
        <dbReference type="ARBA" id="ARBA00010333"/>
    </source>
</evidence>
<keyword evidence="2 3" id="KW-0732">Signal</keyword>
<feature type="domain" description="Solute-binding protein family 3/N-terminal" evidence="4">
    <location>
        <begin position="50"/>
        <end position="262"/>
    </location>
</feature>
<protein>
    <submittedName>
        <fullName evidence="5">Amino acid ABC transporter substrate-binding protein</fullName>
    </submittedName>
</protein>
<dbReference type="KEGG" id="bsan:CHH28_07750"/>
<proteinExistence type="inferred from homology"/>
<dbReference type="AlphaFoldDB" id="A0A222FJA6"/>
<keyword evidence="6" id="KW-1185">Reference proteome</keyword>
<dbReference type="PANTHER" id="PTHR35936:SF25">
    <property type="entry name" value="ABC TRANSPORTER SUBSTRATE-BINDING PROTEIN"/>
    <property type="match status" value="1"/>
</dbReference>
<dbReference type="RefSeq" id="WP_094059764.1">
    <property type="nucleotide sequence ID" value="NZ_CP022530.1"/>
</dbReference>
<accession>A0A222FJA6</accession>
<name>A0A222FJA6_9GAMM</name>
<organism evidence="5 6">
    <name type="scientific">Bacterioplanes sanyensis</name>
    <dbReference type="NCBI Taxonomy" id="1249553"/>
    <lineage>
        <taxon>Bacteria</taxon>
        <taxon>Pseudomonadati</taxon>
        <taxon>Pseudomonadota</taxon>
        <taxon>Gammaproteobacteria</taxon>
        <taxon>Oceanospirillales</taxon>
        <taxon>Oceanospirillaceae</taxon>
        <taxon>Bacterioplanes</taxon>
    </lineage>
</organism>
<dbReference type="Gene3D" id="3.40.190.10">
    <property type="entry name" value="Periplasmic binding protein-like II"/>
    <property type="match status" value="2"/>
</dbReference>
<dbReference type="EMBL" id="CP022530">
    <property type="protein sequence ID" value="ASP38574.1"/>
    <property type="molecule type" value="Genomic_DNA"/>
</dbReference>
<dbReference type="Proteomes" id="UP000202440">
    <property type="component" value="Chromosome"/>
</dbReference>
<evidence type="ECO:0000313" key="5">
    <source>
        <dbReference type="EMBL" id="ASP38574.1"/>
    </source>
</evidence>